<organism evidence="2 3">
    <name type="scientific">Nesidiocoris tenuis</name>
    <dbReference type="NCBI Taxonomy" id="355587"/>
    <lineage>
        <taxon>Eukaryota</taxon>
        <taxon>Metazoa</taxon>
        <taxon>Ecdysozoa</taxon>
        <taxon>Arthropoda</taxon>
        <taxon>Hexapoda</taxon>
        <taxon>Insecta</taxon>
        <taxon>Pterygota</taxon>
        <taxon>Neoptera</taxon>
        <taxon>Paraneoptera</taxon>
        <taxon>Hemiptera</taxon>
        <taxon>Heteroptera</taxon>
        <taxon>Panheteroptera</taxon>
        <taxon>Cimicomorpha</taxon>
        <taxon>Miridae</taxon>
        <taxon>Dicyphina</taxon>
        <taxon>Nesidiocoris</taxon>
    </lineage>
</organism>
<dbReference type="Pfam" id="PF02210">
    <property type="entry name" value="Laminin_G_2"/>
    <property type="match status" value="1"/>
</dbReference>
<evidence type="ECO:0000313" key="3">
    <source>
        <dbReference type="Proteomes" id="UP000479000"/>
    </source>
</evidence>
<dbReference type="AlphaFoldDB" id="A0A6H5H2B5"/>
<dbReference type="InterPro" id="IPR013320">
    <property type="entry name" value="ConA-like_dom_sf"/>
</dbReference>
<sequence>MVFVMGGVKNSIHTIFLFQTLQMGQGMNDNQWHSVSYSRRAEAINLQVDAETPIR</sequence>
<dbReference type="Gene3D" id="2.60.120.200">
    <property type="match status" value="1"/>
</dbReference>
<feature type="non-terminal residue" evidence="2">
    <location>
        <position position="55"/>
    </location>
</feature>
<dbReference type="SUPFAM" id="SSF49899">
    <property type="entry name" value="Concanavalin A-like lectins/glucanases"/>
    <property type="match status" value="1"/>
</dbReference>
<dbReference type="OrthoDB" id="6275838at2759"/>
<accession>A0A6H5H2B5</accession>
<gene>
    <name evidence="2" type="ORF">NTEN_LOCUS14762</name>
</gene>
<feature type="domain" description="Laminin G" evidence="1">
    <location>
        <begin position="21"/>
        <end position="53"/>
    </location>
</feature>
<proteinExistence type="predicted"/>
<evidence type="ECO:0000259" key="1">
    <source>
        <dbReference type="Pfam" id="PF02210"/>
    </source>
</evidence>
<keyword evidence="3" id="KW-1185">Reference proteome</keyword>
<reference evidence="2 3" key="1">
    <citation type="submission" date="2020-02" db="EMBL/GenBank/DDBJ databases">
        <authorList>
            <person name="Ferguson B K."/>
        </authorList>
    </citation>
    <scope>NUCLEOTIDE SEQUENCE [LARGE SCALE GENOMIC DNA]</scope>
</reference>
<dbReference type="Proteomes" id="UP000479000">
    <property type="component" value="Unassembled WGS sequence"/>
</dbReference>
<name>A0A6H5H2B5_9HEMI</name>
<dbReference type="EMBL" id="CADCXU010021874">
    <property type="protein sequence ID" value="CAB0009632.1"/>
    <property type="molecule type" value="Genomic_DNA"/>
</dbReference>
<protein>
    <recommendedName>
        <fullName evidence="1">Laminin G domain-containing protein</fullName>
    </recommendedName>
</protein>
<dbReference type="InterPro" id="IPR001791">
    <property type="entry name" value="Laminin_G"/>
</dbReference>
<evidence type="ECO:0000313" key="2">
    <source>
        <dbReference type="EMBL" id="CAB0009632.1"/>
    </source>
</evidence>